<dbReference type="RefSeq" id="WP_119813997.1">
    <property type="nucleotide sequence ID" value="NZ_CP025066.1"/>
</dbReference>
<keyword evidence="5 7" id="KW-1133">Transmembrane helix</keyword>
<dbReference type="InterPro" id="IPR036291">
    <property type="entry name" value="NAD(P)-bd_dom_sf"/>
</dbReference>
<keyword evidence="6 7" id="KW-0472">Membrane</keyword>
<evidence type="ECO:0000256" key="2">
    <source>
        <dbReference type="ARBA" id="ARBA00005551"/>
    </source>
</evidence>
<dbReference type="Pfam" id="PF00999">
    <property type="entry name" value="Na_H_Exchanger"/>
    <property type="match status" value="1"/>
</dbReference>
<dbReference type="AlphaFoldDB" id="A0A343TFR3"/>
<evidence type="ECO:0000256" key="1">
    <source>
        <dbReference type="ARBA" id="ARBA00004141"/>
    </source>
</evidence>
<dbReference type="GO" id="GO:0015297">
    <property type="term" value="F:antiporter activity"/>
    <property type="evidence" value="ECO:0007669"/>
    <property type="project" value="InterPro"/>
</dbReference>
<feature type="transmembrane region" description="Helical" evidence="7">
    <location>
        <begin position="357"/>
        <end position="375"/>
    </location>
</feature>
<evidence type="ECO:0000256" key="3">
    <source>
        <dbReference type="ARBA" id="ARBA00022448"/>
    </source>
</evidence>
<dbReference type="PANTHER" id="PTHR42751:SF3">
    <property type="entry name" value="SODIUM_GLUTAMATE SYMPORTER"/>
    <property type="match status" value="1"/>
</dbReference>
<evidence type="ECO:0000256" key="7">
    <source>
        <dbReference type="SAM" id="Phobius"/>
    </source>
</evidence>
<comment type="similarity">
    <text evidence="2">Belongs to the monovalent cation:proton antiporter 2 (CPA2) transporter (TC 2.A.37) family.</text>
</comment>
<reference evidence="11" key="1">
    <citation type="submission" date="2017-11" db="EMBL/GenBank/DDBJ databases">
        <title>Phenotypic and genomic properties of facultatively anaerobic sulfur-reducing natronoarchaea from hypersaline soda lakes.</title>
        <authorList>
            <person name="Sorokin D.Y."/>
            <person name="Kublanov I.V."/>
            <person name="Roman P."/>
            <person name="Sinninghe Damste J.S."/>
            <person name="Golyshin P.N."/>
            <person name="Rojo D."/>
            <person name="Ciordia S."/>
            <person name="Mena M.D.C."/>
            <person name="Ferrer M."/>
            <person name="Messina E."/>
            <person name="Smedile F."/>
            <person name="La Spada G."/>
            <person name="La Cono V."/>
            <person name="Yakimov M.M."/>
        </authorList>
    </citation>
    <scope>NUCLEOTIDE SEQUENCE [LARGE SCALE GENOMIC DNA]</scope>
    <source>
        <strain evidence="11">AArc-Sl</strain>
    </source>
</reference>
<feature type="transmembrane region" description="Helical" evidence="7">
    <location>
        <begin position="183"/>
        <end position="205"/>
    </location>
</feature>
<feature type="transmembrane region" description="Helical" evidence="7">
    <location>
        <begin position="59"/>
        <end position="76"/>
    </location>
</feature>
<dbReference type="InterPro" id="IPR006153">
    <property type="entry name" value="Cation/H_exchanger_TM"/>
</dbReference>
<feature type="transmembrane region" description="Helical" evidence="7">
    <location>
        <begin position="88"/>
        <end position="111"/>
    </location>
</feature>
<feature type="transmembrane region" description="Helical" evidence="7">
    <location>
        <begin position="6"/>
        <end position="25"/>
    </location>
</feature>
<evidence type="ECO:0000313" key="11">
    <source>
        <dbReference type="Proteomes" id="UP000263012"/>
    </source>
</evidence>
<feature type="transmembrane region" description="Helical" evidence="7">
    <location>
        <begin position="327"/>
        <end position="351"/>
    </location>
</feature>
<dbReference type="KEGG" id="hdf:AArcSl_0280"/>
<evidence type="ECO:0000256" key="4">
    <source>
        <dbReference type="ARBA" id="ARBA00022692"/>
    </source>
</evidence>
<dbReference type="Gene3D" id="3.40.50.720">
    <property type="entry name" value="NAD(P)-binding Rossmann-like Domain"/>
    <property type="match status" value="1"/>
</dbReference>
<keyword evidence="4 7" id="KW-0812">Transmembrane</keyword>
<dbReference type="EMBL" id="CP025066">
    <property type="protein sequence ID" value="AUX07935.1"/>
    <property type="molecule type" value="Genomic_DNA"/>
</dbReference>
<dbReference type="GO" id="GO:1902600">
    <property type="term" value="P:proton transmembrane transport"/>
    <property type="evidence" value="ECO:0007669"/>
    <property type="project" value="InterPro"/>
</dbReference>
<sequence>MSAEITLAADVGIIIVVAAIGSLVAKQTGQPTIVAYILAGLLLGPAALGIVEVGALTETMAELGLAFLLFLLGIKMRFEDIQHVLRPIVAISLPQMALVSTAGFLTAYGLGFTVWESVLIGLAVMYSSTAVVIKMLKDKDTATSLHGKIDVGVLLVQDIVVVIILAVLAAGRPDSAAEIALTLFTVLALVAGIGIAAVAASRYLLPVIFRRIAGNRDVFFLIAISWGFLFVLFAQEFDLSIEMGAFLAGLSIAQLPYSKELQDRINPLTDLFILVFFVSVGLQLDAADLFAFWEEAVLASIVLIPVKFLVFFALIDWQDFDVETTFLGSVNMIQVSEFGLVVGAVAVAGGFIGEPVLGFLTLTALLTMSVSVYVIKYNQQLYDLVSPFLERLDSADDRDVERKQYRNHAVVVGYDDVTEPALPLLAQYYDDVVVVDRKPDHIEKLEAAGFETLFGDISQQTIRKSAELPYADFVLSSSVQPAVNRMLLQEVAEETTVVVKAERVSDARDLYDLGADYVVLSTHVAGGRLAEFLEAYYQDRNRFEEMLQTDVQRLRTFVSSDSPSAFGGETDD</sequence>
<comment type="subcellular location">
    <subcellularLocation>
        <location evidence="1">Membrane</location>
        <topology evidence="1">Multi-pass membrane protein</topology>
    </subcellularLocation>
</comment>
<gene>
    <name evidence="10" type="ORF">AArcSl_0280</name>
</gene>
<feature type="domain" description="Cation/H+ exchanger transmembrane" evidence="8">
    <location>
        <begin position="15"/>
        <end position="372"/>
    </location>
</feature>
<dbReference type="Proteomes" id="UP000263012">
    <property type="component" value="Chromosome"/>
</dbReference>
<evidence type="ECO:0000256" key="5">
    <source>
        <dbReference type="ARBA" id="ARBA00022989"/>
    </source>
</evidence>
<proteinExistence type="inferred from homology"/>
<feature type="transmembrane region" description="Helical" evidence="7">
    <location>
        <begin position="265"/>
        <end position="284"/>
    </location>
</feature>
<feature type="transmembrane region" description="Helical" evidence="7">
    <location>
        <begin position="32"/>
        <end position="53"/>
    </location>
</feature>
<evidence type="ECO:0000259" key="8">
    <source>
        <dbReference type="Pfam" id="PF00999"/>
    </source>
</evidence>
<protein>
    <submittedName>
        <fullName evidence="10">Kef-type K+ transport system, membrane component</fullName>
    </submittedName>
</protein>
<dbReference type="InterPro" id="IPR003148">
    <property type="entry name" value="RCK_N"/>
</dbReference>
<evidence type="ECO:0000313" key="10">
    <source>
        <dbReference type="EMBL" id="AUX07935.1"/>
    </source>
</evidence>
<dbReference type="InterPro" id="IPR038770">
    <property type="entry name" value="Na+/solute_symporter_sf"/>
</dbReference>
<keyword evidence="11" id="KW-1185">Reference proteome</keyword>
<dbReference type="SUPFAM" id="SSF51735">
    <property type="entry name" value="NAD(P)-binding Rossmann-fold domains"/>
    <property type="match status" value="1"/>
</dbReference>
<evidence type="ECO:0000259" key="9">
    <source>
        <dbReference type="Pfam" id="PF02254"/>
    </source>
</evidence>
<organism evidence="10 11">
    <name type="scientific">Halalkaliarchaeum desulfuricum</name>
    <dbReference type="NCBI Taxonomy" id="2055893"/>
    <lineage>
        <taxon>Archaea</taxon>
        <taxon>Methanobacteriati</taxon>
        <taxon>Methanobacteriota</taxon>
        <taxon>Stenosarchaea group</taxon>
        <taxon>Halobacteria</taxon>
        <taxon>Halobacteriales</taxon>
        <taxon>Haloferacaceae</taxon>
        <taxon>Halalkaliarchaeum</taxon>
    </lineage>
</organism>
<feature type="domain" description="RCK N-terminal" evidence="9">
    <location>
        <begin position="410"/>
        <end position="520"/>
    </location>
</feature>
<dbReference type="GO" id="GO:0006813">
    <property type="term" value="P:potassium ion transport"/>
    <property type="evidence" value="ECO:0007669"/>
    <property type="project" value="InterPro"/>
</dbReference>
<feature type="transmembrane region" description="Helical" evidence="7">
    <location>
        <begin position="217"/>
        <end position="234"/>
    </location>
</feature>
<dbReference type="GO" id="GO:0016020">
    <property type="term" value="C:membrane"/>
    <property type="evidence" value="ECO:0007669"/>
    <property type="project" value="UniProtKB-SubCell"/>
</dbReference>
<dbReference type="Gene3D" id="1.20.1530.20">
    <property type="match status" value="1"/>
</dbReference>
<accession>A0A343TFR3</accession>
<dbReference type="PANTHER" id="PTHR42751">
    <property type="entry name" value="SODIUM/HYDROGEN EXCHANGER FAMILY/TRKA DOMAIN PROTEIN"/>
    <property type="match status" value="1"/>
</dbReference>
<dbReference type="Pfam" id="PF02254">
    <property type="entry name" value="TrkA_N"/>
    <property type="match status" value="1"/>
</dbReference>
<feature type="transmembrane region" description="Helical" evidence="7">
    <location>
        <begin position="149"/>
        <end position="171"/>
    </location>
</feature>
<evidence type="ECO:0000256" key="6">
    <source>
        <dbReference type="ARBA" id="ARBA00023136"/>
    </source>
</evidence>
<feature type="transmembrane region" description="Helical" evidence="7">
    <location>
        <begin position="117"/>
        <end position="137"/>
    </location>
</feature>
<feature type="transmembrane region" description="Helical" evidence="7">
    <location>
        <begin position="296"/>
        <end position="315"/>
    </location>
</feature>
<name>A0A343TFR3_9EURY</name>
<dbReference type="OrthoDB" id="12029at2157"/>
<keyword evidence="3" id="KW-0813">Transport</keyword>
<dbReference type="GeneID" id="37876615"/>